<dbReference type="InterPro" id="IPR002931">
    <property type="entry name" value="Transglutaminase-like"/>
</dbReference>
<feature type="transmembrane region" description="Helical" evidence="1">
    <location>
        <begin position="16"/>
        <end position="36"/>
    </location>
</feature>
<dbReference type="Gene3D" id="3.10.620.30">
    <property type="match status" value="1"/>
</dbReference>
<evidence type="ECO:0000313" key="4">
    <source>
        <dbReference type="Proteomes" id="UP000266482"/>
    </source>
</evidence>
<reference evidence="3 4" key="1">
    <citation type="submission" date="2018-09" db="EMBL/GenBank/DDBJ databases">
        <title>Paenibacillus aracenensis nov. sp. isolated from a cave in southern Spain.</title>
        <authorList>
            <person name="Jurado V."/>
            <person name="Gutierrez-Patricio S."/>
            <person name="Gonzalez-Pimentel J.L."/>
            <person name="Miller A.Z."/>
            <person name="Laiz L."/>
            <person name="Saiz-Jimenez C."/>
        </authorList>
    </citation>
    <scope>NUCLEOTIDE SEQUENCE [LARGE SCALE GENOMIC DNA]</scope>
    <source>
        <strain evidence="3 4">DSM 22867</strain>
    </source>
</reference>
<protein>
    <submittedName>
        <fullName evidence="3">Transglutaminase family protein</fullName>
    </submittedName>
</protein>
<dbReference type="EMBL" id="QXQA01000001">
    <property type="protein sequence ID" value="RIX60478.1"/>
    <property type="molecule type" value="Genomic_DNA"/>
</dbReference>
<dbReference type="RefSeq" id="WP_119597853.1">
    <property type="nucleotide sequence ID" value="NZ_QXQA01000001.1"/>
</dbReference>
<sequence>MRWDKDELAAGLSAPYRFITSLLLFGLLAEWLLPWTGEGEWTILYHPVPLLTIIGCMLATGLFKMNGWMTAVIHTLLVIFCLMWLYKSENQSSIDWLLSFPGMLAEQVTLIAEGGLWAMSGELRTLLLFAGWAMLAPALQALIWLRQAALGIAALTLLYLVTLHVWLGMDVMGGLLRTSAEGLLLAAIVALPRARRLMDAGIGKLKEIEGSWLAGSLFITLIVVGCALLAAGDKDNTAAPAGWTASITDRLEQSFAALNGSGSSVTTLRSVDSSGLGRALTGYGFDDTSLGGAVSDNPVTVFWGYSPLRTYWRGEAKAEYDGRGWSNPDHDQLMLMPVRSITEEVDRDEPEEDSAAAASQDEVLSLERPLITQTVIWDHPTAAMPIFLSGKNGKVSELIAADPRRKLGSYLSNGELGSLYAQSGDLLLEEYTVQSRLPVTDAATLRSLGTGDELPQGVQGAEKEWTKEELTPFLQLPAALPVRVRALAAEVAGGGVTSRYDRVKAVEQYLENTYRYSKTDSAVPPAGADFVDHFLFEQKNGYCVHFSTAMVVLLRAEGIPARWVKGFAPGTPVRGESSGGGSLEAGALLYEVKSSDAHAWVEVYFPGAGWVPFDPTPGYDGVSSIAAAASGAPGGGMLGASAGAGGSSAAVGAAAGGGLTLAERLEAAAEDGAAAISRGARELAGAAKRAARFAAAEPGAAAAIGAAALALAGAAVAAAQRRRLRVALALRRYRAASLERAALQPQAATGAAGEALGPRRPQAAAAAASAAERQRGALVAVVEALLALLLSQLRRESKAAFASREGLAANPDVVTTRELTRMLGERLPEEKRATLALLANWLEEASFGAPGGLENPPVYEELRDACRTLVSRRVPRIGKKSAAPSLRSETSKQI</sequence>
<dbReference type="PANTHER" id="PTHR42736:SF1">
    <property type="entry name" value="PROTEIN-GLUTAMINE GAMMA-GLUTAMYLTRANSFERASE"/>
    <property type="match status" value="1"/>
</dbReference>
<evidence type="ECO:0000256" key="1">
    <source>
        <dbReference type="SAM" id="Phobius"/>
    </source>
</evidence>
<dbReference type="InterPro" id="IPR038765">
    <property type="entry name" value="Papain-like_cys_pep_sf"/>
</dbReference>
<feature type="transmembrane region" description="Helical" evidence="1">
    <location>
        <begin position="212"/>
        <end position="231"/>
    </location>
</feature>
<comment type="caution">
    <text evidence="3">The sequence shown here is derived from an EMBL/GenBank/DDBJ whole genome shotgun (WGS) entry which is preliminary data.</text>
</comment>
<keyword evidence="1" id="KW-1133">Transmembrane helix</keyword>
<dbReference type="Pfam" id="PF01841">
    <property type="entry name" value="Transglut_core"/>
    <property type="match status" value="1"/>
</dbReference>
<feature type="transmembrane region" description="Helical" evidence="1">
    <location>
        <begin position="68"/>
        <end position="86"/>
    </location>
</feature>
<keyword evidence="4" id="KW-1185">Reference proteome</keyword>
<feature type="transmembrane region" description="Helical" evidence="1">
    <location>
        <begin position="43"/>
        <end position="62"/>
    </location>
</feature>
<dbReference type="SMART" id="SM00460">
    <property type="entry name" value="TGc"/>
    <property type="match status" value="1"/>
</dbReference>
<evidence type="ECO:0000259" key="2">
    <source>
        <dbReference type="SMART" id="SM00460"/>
    </source>
</evidence>
<accession>A0A3A1VHR8</accession>
<gene>
    <name evidence="3" type="ORF">D3P08_02665</name>
</gene>
<proteinExistence type="predicted"/>
<feature type="domain" description="Transglutaminase-like" evidence="2">
    <location>
        <begin position="535"/>
        <end position="617"/>
    </location>
</feature>
<name>A0A3A1VHR8_9BACL</name>
<dbReference type="SUPFAM" id="SSF54001">
    <property type="entry name" value="Cysteine proteinases"/>
    <property type="match status" value="1"/>
</dbReference>
<dbReference type="PANTHER" id="PTHR42736">
    <property type="entry name" value="PROTEIN-GLUTAMINE GAMMA-GLUTAMYLTRANSFERASE"/>
    <property type="match status" value="1"/>
</dbReference>
<feature type="transmembrane region" description="Helical" evidence="1">
    <location>
        <begin position="152"/>
        <end position="169"/>
    </location>
</feature>
<dbReference type="Proteomes" id="UP000266482">
    <property type="component" value="Unassembled WGS sequence"/>
</dbReference>
<evidence type="ECO:0000313" key="3">
    <source>
        <dbReference type="EMBL" id="RIX60478.1"/>
    </source>
</evidence>
<keyword evidence="1" id="KW-0472">Membrane</keyword>
<feature type="transmembrane region" description="Helical" evidence="1">
    <location>
        <begin position="98"/>
        <end position="119"/>
    </location>
</feature>
<dbReference type="AlphaFoldDB" id="A0A3A1VHR8"/>
<keyword evidence="1" id="KW-0812">Transmembrane</keyword>
<feature type="transmembrane region" description="Helical" evidence="1">
    <location>
        <begin position="125"/>
        <end position="145"/>
    </location>
</feature>
<organism evidence="3 4">
    <name type="scientific">Paenibacillus nanensis</name>
    <dbReference type="NCBI Taxonomy" id="393251"/>
    <lineage>
        <taxon>Bacteria</taxon>
        <taxon>Bacillati</taxon>
        <taxon>Bacillota</taxon>
        <taxon>Bacilli</taxon>
        <taxon>Bacillales</taxon>
        <taxon>Paenibacillaceae</taxon>
        <taxon>Paenibacillus</taxon>
    </lineage>
</organism>
<dbReference type="OrthoDB" id="9804872at2"/>
<dbReference type="InterPro" id="IPR052901">
    <property type="entry name" value="Bact_TGase-like"/>
</dbReference>